<dbReference type="GO" id="GO:0051750">
    <property type="term" value="F:delta(3,5)-delta(2,4)-dienoyl-CoA isomerase activity"/>
    <property type="evidence" value="ECO:0007669"/>
    <property type="project" value="TreeGrafter"/>
</dbReference>
<dbReference type="PANTHER" id="PTHR43149">
    <property type="entry name" value="ENOYL-COA HYDRATASE"/>
    <property type="match status" value="1"/>
</dbReference>
<dbReference type="InterPro" id="IPR029045">
    <property type="entry name" value="ClpP/crotonase-like_dom_sf"/>
</dbReference>
<comment type="caution">
    <text evidence="2">The sequence shown here is derived from an EMBL/GenBank/DDBJ whole genome shotgun (WGS) entry which is preliminary data.</text>
</comment>
<dbReference type="Pfam" id="PF00378">
    <property type="entry name" value="ECH_1"/>
    <property type="match status" value="1"/>
</dbReference>
<gene>
    <name evidence="2" type="primary">Ech1</name>
    <name evidence="2" type="ORF">CETCET_R14885</name>
</gene>
<feature type="non-terminal residue" evidence="2">
    <location>
        <position position="162"/>
    </location>
</feature>
<reference evidence="2 3" key="1">
    <citation type="submission" date="2019-09" db="EMBL/GenBank/DDBJ databases">
        <title>Bird 10,000 Genomes (B10K) Project - Family phase.</title>
        <authorList>
            <person name="Zhang G."/>
        </authorList>
    </citation>
    <scope>NUCLEOTIDE SEQUENCE [LARGE SCALE GENOMIC DNA]</scope>
    <source>
        <strain evidence="2">OUT-0056</strain>
        <tissue evidence="2">Blood</tissue>
    </source>
</reference>
<name>A0A7L3QW25_9SYLV</name>
<dbReference type="Proteomes" id="UP000524451">
    <property type="component" value="Unassembled WGS sequence"/>
</dbReference>
<dbReference type="CDD" id="cd06558">
    <property type="entry name" value="crotonase-like"/>
    <property type="match status" value="1"/>
</dbReference>
<dbReference type="PANTHER" id="PTHR43149:SF1">
    <property type="entry name" value="DELTA(3,5)-DELTA(2,4)-DIENOYL-COA ISOMERASE, MITOCHONDRIAL"/>
    <property type="match status" value="1"/>
</dbReference>
<keyword evidence="3" id="KW-1185">Reference proteome</keyword>
<dbReference type="EMBL" id="VZUI01058038">
    <property type="protein sequence ID" value="NXV05951.1"/>
    <property type="molecule type" value="Genomic_DNA"/>
</dbReference>
<organism evidence="2 3">
    <name type="scientific">Cettia cetti</name>
    <dbReference type="NCBI Taxonomy" id="68486"/>
    <lineage>
        <taxon>Eukaryota</taxon>
        <taxon>Metazoa</taxon>
        <taxon>Chordata</taxon>
        <taxon>Craniata</taxon>
        <taxon>Vertebrata</taxon>
        <taxon>Euteleostomi</taxon>
        <taxon>Archelosauria</taxon>
        <taxon>Archosauria</taxon>
        <taxon>Dinosauria</taxon>
        <taxon>Saurischia</taxon>
        <taxon>Theropoda</taxon>
        <taxon>Coelurosauria</taxon>
        <taxon>Aves</taxon>
        <taxon>Neognathae</taxon>
        <taxon>Neoaves</taxon>
        <taxon>Telluraves</taxon>
        <taxon>Australaves</taxon>
        <taxon>Passeriformes</taxon>
        <taxon>Sylvioidea</taxon>
        <taxon>Sylviidae</taxon>
        <taxon>Acrocephalinae</taxon>
        <taxon>Cettia</taxon>
    </lineage>
</organism>
<dbReference type="InterPro" id="IPR001753">
    <property type="entry name" value="Enoyl-CoA_hydra/iso"/>
</dbReference>
<dbReference type="AlphaFoldDB" id="A0A7L3QW25"/>
<dbReference type="Gene3D" id="3.90.226.10">
    <property type="entry name" value="2-enoyl-CoA Hydratase, Chain A, domain 1"/>
    <property type="match status" value="1"/>
</dbReference>
<dbReference type="GO" id="GO:0005739">
    <property type="term" value="C:mitochondrion"/>
    <property type="evidence" value="ECO:0007669"/>
    <property type="project" value="TreeGrafter"/>
</dbReference>
<dbReference type="InterPro" id="IPR045002">
    <property type="entry name" value="Ech1-like"/>
</dbReference>
<protein>
    <submittedName>
        <fullName evidence="2">ECH1 protein</fullName>
    </submittedName>
</protein>
<comment type="similarity">
    <text evidence="1">Belongs to the enoyl-CoA hydratase/isomerase family.</text>
</comment>
<evidence type="ECO:0000256" key="1">
    <source>
        <dbReference type="ARBA" id="ARBA00005254"/>
    </source>
</evidence>
<evidence type="ECO:0000313" key="3">
    <source>
        <dbReference type="Proteomes" id="UP000524451"/>
    </source>
</evidence>
<dbReference type="SUPFAM" id="SSF52096">
    <property type="entry name" value="ClpP/crotonase"/>
    <property type="match status" value="1"/>
</dbReference>
<proteinExistence type="inferred from homology"/>
<sequence>PPPAPPGPPRSLGTLRLQRERPHVLHLQLHRPQKRNALNLQCWRELRECFQELSQDPSCRAIVVSGAGSAFTAGIDLSDLASLVSGLPEEVARRAWGLRQRILELQESFTAMERCPKPVIAAVHGPCIGAGERSGNGNGDLGLGDLGLGDLGLGDWERGFGI</sequence>
<accession>A0A7L3QW25</accession>
<feature type="non-terminal residue" evidence="2">
    <location>
        <position position="1"/>
    </location>
</feature>
<evidence type="ECO:0000313" key="2">
    <source>
        <dbReference type="EMBL" id="NXV05951.1"/>
    </source>
</evidence>